<sequence>MSNNQIDDKTEMELLPIISNPNQQIEWMINDSQNGSYACILRNSIPYDDTVMIWNICQRDCTKRYPNKVYGNTYLQPRVQCVYADSVISGQSYSNQRMPSIPWDSIIYRVKNFISRDGFNPNSCLVNGYIDGKNDYVSWHRDKEMIDERKMVCTVSIGGTRKFVFRNYHDNGIKIETFLHNGDIVYFWGNTNRDWEHSIPKPLAREDKRPRYSLTFRVIEEK</sequence>
<dbReference type="InterPro" id="IPR032854">
    <property type="entry name" value="ALKBH3"/>
</dbReference>
<proteinExistence type="predicted"/>
<reference evidence="2" key="1">
    <citation type="journal article" date="2020" name="Nature">
        <title>Giant virus diversity and host interactions through global metagenomics.</title>
        <authorList>
            <person name="Schulz F."/>
            <person name="Roux S."/>
            <person name="Paez-Espino D."/>
            <person name="Jungbluth S."/>
            <person name="Walsh D.A."/>
            <person name="Denef V.J."/>
            <person name="McMahon K.D."/>
            <person name="Konstantinidis K.T."/>
            <person name="Eloe-Fadrosh E.A."/>
            <person name="Kyrpides N.C."/>
            <person name="Woyke T."/>
        </authorList>
    </citation>
    <scope>NUCLEOTIDE SEQUENCE</scope>
    <source>
        <strain evidence="2">GVMAG-M-3300010160-4</strain>
    </source>
</reference>
<dbReference type="Pfam" id="PF13532">
    <property type="entry name" value="2OG-FeII_Oxy_2"/>
    <property type="match status" value="1"/>
</dbReference>
<dbReference type="InterPro" id="IPR027450">
    <property type="entry name" value="AlkB-like"/>
</dbReference>
<feature type="domain" description="Fe2OG dioxygenase" evidence="1">
    <location>
        <begin position="120"/>
        <end position="220"/>
    </location>
</feature>
<protein>
    <recommendedName>
        <fullName evidence="1">Fe2OG dioxygenase domain-containing protein</fullName>
    </recommendedName>
</protein>
<dbReference type="PANTHER" id="PTHR31212">
    <property type="entry name" value="ALPHA-KETOGLUTARATE-DEPENDENT DIOXYGENASE ALKB HOMOLOG 3"/>
    <property type="match status" value="1"/>
</dbReference>
<accession>A0A6C0BCZ6</accession>
<dbReference type="Gene3D" id="2.60.120.590">
    <property type="entry name" value="Alpha-ketoglutarate-dependent dioxygenase AlkB-like"/>
    <property type="match status" value="1"/>
</dbReference>
<name>A0A6C0BCZ6_9ZZZZ</name>
<dbReference type="InterPro" id="IPR037151">
    <property type="entry name" value="AlkB-like_sf"/>
</dbReference>
<dbReference type="PANTHER" id="PTHR31212:SF4">
    <property type="entry name" value="ALPHA-KETOGLUTARATE-DEPENDENT DIOXYGENASE ALKB HOMOLOG 3"/>
    <property type="match status" value="1"/>
</dbReference>
<dbReference type="AlphaFoldDB" id="A0A6C0BCZ6"/>
<dbReference type="GO" id="GO:0006307">
    <property type="term" value="P:DNA alkylation repair"/>
    <property type="evidence" value="ECO:0007669"/>
    <property type="project" value="InterPro"/>
</dbReference>
<dbReference type="PROSITE" id="PS51471">
    <property type="entry name" value="FE2OG_OXY"/>
    <property type="match status" value="1"/>
</dbReference>
<evidence type="ECO:0000313" key="2">
    <source>
        <dbReference type="EMBL" id="QHS89986.1"/>
    </source>
</evidence>
<dbReference type="EMBL" id="MN739122">
    <property type="protein sequence ID" value="QHS89986.1"/>
    <property type="molecule type" value="Genomic_DNA"/>
</dbReference>
<evidence type="ECO:0000259" key="1">
    <source>
        <dbReference type="PROSITE" id="PS51471"/>
    </source>
</evidence>
<dbReference type="GO" id="GO:0051213">
    <property type="term" value="F:dioxygenase activity"/>
    <property type="evidence" value="ECO:0007669"/>
    <property type="project" value="InterPro"/>
</dbReference>
<organism evidence="2">
    <name type="scientific">viral metagenome</name>
    <dbReference type="NCBI Taxonomy" id="1070528"/>
    <lineage>
        <taxon>unclassified sequences</taxon>
        <taxon>metagenomes</taxon>
        <taxon>organismal metagenomes</taxon>
    </lineage>
</organism>
<dbReference type="SUPFAM" id="SSF51197">
    <property type="entry name" value="Clavaminate synthase-like"/>
    <property type="match status" value="1"/>
</dbReference>
<dbReference type="InterPro" id="IPR005123">
    <property type="entry name" value="Oxoglu/Fe-dep_dioxygenase_dom"/>
</dbReference>